<comment type="caution">
    <text evidence="6">The sequence shown here is derived from an EMBL/GenBank/DDBJ whole genome shotgun (WGS) entry which is preliminary data.</text>
</comment>
<protein>
    <recommendedName>
        <fullName evidence="5">Mannosylglycerate hydrolase MGH1-like glycoside hydrolase domain-containing protein</fullName>
    </recommendedName>
</protein>
<feature type="domain" description="Mannosylglycerate hydrolase MGH1-like glycoside hydrolase" evidence="5">
    <location>
        <begin position="69"/>
        <end position="469"/>
    </location>
</feature>
<accession>A0ABP8W3I8</accession>
<evidence type="ECO:0000313" key="7">
    <source>
        <dbReference type="Proteomes" id="UP001500325"/>
    </source>
</evidence>
<dbReference type="Proteomes" id="UP001500325">
    <property type="component" value="Unassembled WGS sequence"/>
</dbReference>
<dbReference type="InterPro" id="IPR008928">
    <property type="entry name" value="6-hairpin_glycosidase_sf"/>
</dbReference>
<dbReference type="SUPFAM" id="SSF48208">
    <property type="entry name" value="Six-hairpin glycosidases"/>
    <property type="match status" value="1"/>
</dbReference>
<dbReference type="PANTHER" id="PTHR10412:SF11">
    <property type="entry name" value="MANNOSYL-OLIGOSACCHARIDE GLUCOSIDASE"/>
    <property type="match status" value="1"/>
</dbReference>
<feature type="region of interest" description="Disordered" evidence="4">
    <location>
        <begin position="1"/>
        <end position="30"/>
    </location>
</feature>
<dbReference type="Pfam" id="PF22422">
    <property type="entry name" value="MGH1-like_GH"/>
    <property type="match status" value="1"/>
</dbReference>
<dbReference type="InterPro" id="IPR054491">
    <property type="entry name" value="MGH1-like_GH"/>
</dbReference>
<dbReference type="InterPro" id="IPR004888">
    <property type="entry name" value="Glycoside_hydrolase_63"/>
</dbReference>
<evidence type="ECO:0000256" key="1">
    <source>
        <dbReference type="ARBA" id="ARBA00010833"/>
    </source>
</evidence>
<evidence type="ECO:0000256" key="2">
    <source>
        <dbReference type="ARBA" id="ARBA00022801"/>
    </source>
</evidence>
<comment type="similarity">
    <text evidence="1">Belongs to the glycosyl hydrolase 63 family.</text>
</comment>
<name>A0ABP8W3I8_9PSEU</name>
<evidence type="ECO:0000313" key="6">
    <source>
        <dbReference type="EMBL" id="GAA4679687.1"/>
    </source>
</evidence>
<evidence type="ECO:0000256" key="4">
    <source>
        <dbReference type="SAM" id="MobiDB-lite"/>
    </source>
</evidence>
<keyword evidence="3" id="KW-0326">Glycosidase</keyword>
<dbReference type="EMBL" id="BAABIC010000003">
    <property type="protein sequence ID" value="GAA4679687.1"/>
    <property type="molecule type" value="Genomic_DNA"/>
</dbReference>
<dbReference type="InterPro" id="IPR012341">
    <property type="entry name" value="6hp_glycosidase-like_sf"/>
</dbReference>
<dbReference type="Gene3D" id="1.50.10.10">
    <property type="match status" value="1"/>
</dbReference>
<evidence type="ECO:0000259" key="5">
    <source>
        <dbReference type="Pfam" id="PF22422"/>
    </source>
</evidence>
<sequence>MHIPVSTESDTGHRPPASFAAPPAQGMAGPVTHATYGTALTEPGLGVHAAEVLRTNDMGGWTKAAPLLYPHQWSWDSAFVSIGWAQVDVRRAMTEQQRLFEAQWRDGMVPQIVFNPLAGPESYFPDPARWAVEVSPEAPVGVAETSGICQPPVHAIAVARIWEVASGTAAEEDVRAQLRELFPKLLAWHRYLAEHRDPSASGLVTTYHPWEGIDNSPRWDGVLARLEVGEVPPYTRRDVQHVADAGQRPTNAHYDRFLWLLELLKRYRYDDAVIHERYPFLVKDVFFTSVLIMANRALLEIADVVGATQAQRATIQGWIDRARAGVAAATDPASGMTYDVDLGADAPIEVATFAGMSALLDADAPSARRARARSLFDSEDFAGHPDLRWAMLPSTSPREECFDPRNYWRGPVWPIVNWLYWKGLQDGGDTARAAALREASLDSLRHVGFAEYFDPMTGEALGSAMQSWTAAVALDWLAS</sequence>
<keyword evidence="2" id="KW-0378">Hydrolase</keyword>
<evidence type="ECO:0000256" key="3">
    <source>
        <dbReference type="ARBA" id="ARBA00023295"/>
    </source>
</evidence>
<organism evidence="6 7">
    <name type="scientific">Pseudonocardia yuanmonensis</name>
    <dbReference type="NCBI Taxonomy" id="1095914"/>
    <lineage>
        <taxon>Bacteria</taxon>
        <taxon>Bacillati</taxon>
        <taxon>Actinomycetota</taxon>
        <taxon>Actinomycetes</taxon>
        <taxon>Pseudonocardiales</taxon>
        <taxon>Pseudonocardiaceae</taxon>
        <taxon>Pseudonocardia</taxon>
    </lineage>
</organism>
<dbReference type="PANTHER" id="PTHR10412">
    <property type="entry name" value="MANNOSYL-OLIGOSACCHARIDE GLUCOSIDASE"/>
    <property type="match status" value="1"/>
</dbReference>
<keyword evidence="7" id="KW-1185">Reference proteome</keyword>
<gene>
    <name evidence="6" type="ORF">GCM10023215_11120</name>
</gene>
<reference evidence="7" key="1">
    <citation type="journal article" date="2019" name="Int. J. Syst. Evol. Microbiol.">
        <title>The Global Catalogue of Microorganisms (GCM) 10K type strain sequencing project: providing services to taxonomists for standard genome sequencing and annotation.</title>
        <authorList>
            <consortium name="The Broad Institute Genomics Platform"/>
            <consortium name="The Broad Institute Genome Sequencing Center for Infectious Disease"/>
            <person name="Wu L."/>
            <person name="Ma J."/>
        </authorList>
    </citation>
    <scope>NUCLEOTIDE SEQUENCE [LARGE SCALE GENOMIC DNA]</scope>
    <source>
        <strain evidence="7">JCM 18055</strain>
    </source>
</reference>
<proteinExistence type="inferred from homology"/>